<accession>A0A918ASF3</accession>
<evidence type="ECO:0000256" key="4">
    <source>
        <dbReference type="ARBA" id="ARBA00023002"/>
    </source>
</evidence>
<dbReference type="InterPro" id="IPR001128">
    <property type="entry name" value="Cyt_P450"/>
</dbReference>
<dbReference type="RefSeq" id="WP_189227078.1">
    <property type="nucleotide sequence ID" value="NZ_BMRG01000021.1"/>
</dbReference>
<dbReference type="AlphaFoldDB" id="A0A918ASF3"/>
<dbReference type="GO" id="GO:0004497">
    <property type="term" value="F:monooxygenase activity"/>
    <property type="evidence" value="ECO:0007669"/>
    <property type="project" value="UniProtKB-KW"/>
</dbReference>
<dbReference type="PANTHER" id="PTHR46696">
    <property type="entry name" value="P450, PUTATIVE (EUROFUNG)-RELATED"/>
    <property type="match status" value="1"/>
</dbReference>
<dbReference type="GO" id="GO:0016705">
    <property type="term" value="F:oxidoreductase activity, acting on paired donors, with incorporation or reduction of molecular oxygen"/>
    <property type="evidence" value="ECO:0007669"/>
    <property type="project" value="InterPro"/>
</dbReference>
<evidence type="ECO:0000256" key="1">
    <source>
        <dbReference type="ARBA" id="ARBA00010617"/>
    </source>
</evidence>
<evidence type="ECO:0000256" key="3">
    <source>
        <dbReference type="ARBA" id="ARBA00022723"/>
    </source>
</evidence>
<dbReference type="EMBL" id="BMRG01000021">
    <property type="protein sequence ID" value="GGP81350.1"/>
    <property type="molecule type" value="Genomic_DNA"/>
</dbReference>
<keyword evidence="2 7" id="KW-0349">Heme</keyword>
<proteinExistence type="inferred from homology"/>
<keyword evidence="4 7" id="KW-0560">Oxidoreductase</keyword>
<name>A0A918ASF3_9PSEU</name>
<dbReference type="Pfam" id="PF00067">
    <property type="entry name" value="p450"/>
    <property type="match status" value="1"/>
</dbReference>
<evidence type="ECO:0000313" key="9">
    <source>
        <dbReference type="Proteomes" id="UP000639606"/>
    </source>
</evidence>
<dbReference type="SUPFAM" id="SSF48264">
    <property type="entry name" value="Cytochrome P450"/>
    <property type="match status" value="1"/>
</dbReference>
<evidence type="ECO:0000256" key="2">
    <source>
        <dbReference type="ARBA" id="ARBA00022617"/>
    </source>
</evidence>
<protein>
    <submittedName>
        <fullName evidence="8">Cytochrome P450</fullName>
    </submittedName>
</protein>
<dbReference type="PROSITE" id="PS00086">
    <property type="entry name" value="CYTOCHROME_P450"/>
    <property type="match status" value="1"/>
</dbReference>
<dbReference type="InterPro" id="IPR036396">
    <property type="entry name" value="Cyt_P450_sf"/>
</dbReference>
<evidence type="ECO:0000256" key="6">
    <source>
        <dbReference type="ARBA" id="ARBA00023033"/>
    </source>
</evidence>
<dbReference type="CDD" id="cd11029">
    <property type="entry name" value="CYP107-like"/>
    <property type="match status" value="1"/>
</dbReference>
<organism evidence="8 9">
    <name type="scientific">Saccharothrix coeruleofusca</name>
    <dbReference type="NCBI Taxonomy" id="33919"/>
    <lineage>
        <taxon>Bacteria</taxon>
        <taxon>Bacillati</taxon>
        <taxon>Actinomycetota</taxon>
        <taxon>Actinomycetes</taxon>
        <taxon>Pseudonocardiales</taxon>
        <taxon>Pseudonocardiaceae</taxon>
        <taxon>Saccharothrix</taxon>
    </lineage>
</organism>
<dbReference type="FunFam" id="1.10.630.10:FF:000018">
    <property type="entry name" value="Cytochrome P450 monooxygenase"/>
    <property type="match status" value="1"/>
</dbReference>
<keyword evidence="5 7" id="KW-0408">Iron</keyword>
<dbReference type="Proteomes" id="UP000639606">
    <property type="component" value="Unassembled WGS sequence"/>
</dbReference>
<keyword evidence="3 7" id="KW-0479">Metal-binding</keyword>
<dbReference type="GO" id="GO:0005506">
    <property type="term" value="F:iron ion binding"/>
    <property type="evidence" value="ECO:0007669"/>
    <property type="project" value="InterPro"/>
</dbReference>
<dbReference type="GO" id="GO:0020037">
    <property type="term" value="F:heme binding"/>
    <property type="evidence" value="ECO:0007669"/>
    <property type="project" value="InterPro"/>
</dbReference>
<keyword evidence="9" id="KW-1185">Reference proteome</keyword>
<evidence type="ECO:0000256" key="5">
    <source>
        <dbReference type="ARBA" id="ARBA00023004"/>
    </source>
</evidence>
<keyword evidence="6 7" id="KW-0503">Monooxygenase</keyword>
<evidence type="ECO:0000313" key="8">
    <source>
        <dbReference type="EMBL" id="GGP81350.1"/>
    </source>
</evidence>
<gene>
    <name evidence="8" type="ORF">GCM10010185_64050</name>
</gene>
<comment type="caution">
    <text evidence="8">The sequence shown here is derived from an EMBL/GenBank/DDBJ whole genome shotgun (WGS) entry which is preliminary data.</text>
</comment>
<dbReference type="Gene3D" id="1.10.630.10">
    <property type="entry name" value="Cytochrome P450"/>
    <property type="match status" value="1"/>
</dbReference>
<reference evidence="8" key="2">
    <citation type="submission" date="2020-09" db="EMBL/GenBank/DDBJ databases">
        <authorList>
            <person name="Sun Q."/>
            <person name="Ohkuma M."/>
        </authorList>
    </citation>
    <scope>NUCLEOTIDE SEQUENCE</scope>
    <source>
        <strain evidence="8">JCM 3313</strain>
    </source>
</reference>
<dbReference type="InterPro" id="IPR002397">
    <property type="entry name" value="Cyt_P450_B"/>
</dbReference>
<comment type="similarity">
    <text evidence="1 7">Belongs to the cytochrome P450 family.</text>
</comment>
<dbReference type="PANTHER" id="PTHR46696:SF1">
    <property type="entry name" value="CYTOCHROME P450 YJIB-RELATED"/>
    <property type="match status" value="1"/>
</dbReference>
<evidence type="ECO:0000256" key="7">
    <source>
        <dbReference type="RuleBase" id="RU000461"/>
    </source>
</evidence>
<dbReference type="PRINTS" id="PR00359">
    <property type="entry name" value="BP450"/>
</dbReference>
<dbReference type="InterPro" id="IPR017972">
    <property type="entry name" value="Cyt_P450_CS"/>
</dbReference>
<sequence>MTTDSTGVDTSGTGTFAEADLLSWDFIQDPYLTYREMRAGTGPRRLVIKTLSTGLRAWLVTEYGDVRRLLADPRLSKAAGGAAPIIAEHSTEDVSGQAITSESMLFSDPPQHSRLRRMFTRAFTVRRTENLRPRIEEITDKLLGSIPAGAEIDLVESVAMAIPIAVIGELLGVPRAAHHDLRRWNRTLTGVDSEPAEKYRAYMASLEYFRNLIAEKVRSHDTADDLINAMIDPDNEERFDESELLSTIFLMMNAGYETTANLISSSVYALLKHPEQLELLRGDATLIPNAVEEFLRYESPLNLSTLRYTTEPVEIGDTVVPAGEVVFLALASANRDPDRFAAPDRLDIRRDAAAHLAFGHGIHHCVGAPLARLEGEIVLARLLDKFPHWEAAEPLDRLDWRYTLQFRGLERLPVRLHA</sequence>
<reference evidence="8" key="1">
    <citation type="journal article" date="2014" name="Int. J. Syst. Evol. Microbiol.">
        <title>Complete genome sequence of Corynebacterium casei LMG S-19264T (=DSM 44701T), isolated from a smear-ripened cheese.</title>
        <authorList>
            <consortium name="US DOE Joint Genome Institute (JGI-PGF)"/>
            <person name="Walter F."/>
            <person name="Albersmeier A."/>
            <person name="Kalinowski J."/>
            <person name="Ruckert C."/>
        </authorList>
    </citation>
    <scope>NUCLEOTIDE SEQUENCE</scope>
    <source>
        <strain evidence="8">JCM 3313</strain>
    </source>
</reference>